<accession>A0A1B1BFT7</accession>
<feature type="transmembrane region" description="Helical" evidence="1">
    <location>
        <begin position="87"/>
        <end position="106"/>
    </location>
</feature>
<feature type="transmembrane region" description="Helical" evidence="1">
    <location>
        <begin position="57"/>
        <end position="75"/>
    </location>
</feature>
<keyword evidence="1" id="KW-1133">Transmembrane helix</keyword>
<feature type="transmembrane region" description="Helical" evidence="1">
    <location>
        <begin position="246"/>
        <end position="274"/>
    </location>
</feature>
<feature type="transmembrane region" description="Helical" evidence="1">
    <location>
        <begin position="355"/>
        <end position="375"/>
    </location>
</feature>
<evidence type="ECO:0000256" key="1">
    <source>
        <dbReference type="SAM" id="Phobius"/>
    </source>
</evidence>
<name>A0A1B1BFT7_9MICO</name>
<feature type="transmembrane region" description="Helical" evidence="1">
    <location>
        <begin position="387"/>
        <end position="406"/>
    </location>
</feature>
<dbReference type="KEGG" id="cart:PA27867_0470"/>
<gene>
    <name evidence="2" type="ORF">PA27867_0470</name>
</gene>
<feature type="transmembrane region" description="Helical" evidence="1">
    <location>
        <begin position="118"/>
        <end position="137"/>
    </location>
</feature>
<keyword evidence="1" id="KW-0472">Membrane</keyword>
<sequence length="449" mass="47914">MQGIINRLGNDFPTLALLLLLAIVAAWLAWRHPKVLPSVLVIVAGLLSEPNAWGADYSSFAAPIMVAAAVLAVIADSKVTVLKRQFASYRSTIVWVSLALLWLVVGDLAFNLGVDAQGYLNLTIRTVIFLFALAVVLTDQERRIMVARLFALVILLVAGSYAVTLGIWLVAGFGTSQVGEIVVGSWTLPQPVYFPFTITGTSSLQVFGFSVPRLSGIGREPGWMAMYAAFVFFLLPKIGWKNWSLRALVALCLLGTVSTAGFGVFAGVLALYLYGLSKPATPAGKMLRVVSFLFFGSVALWAAAFTPVLGFAVKGDLNAVSLNERTAATTAGLQALLLDPFTGGQGAEAVGSVNLIASIATLGLPFALFTLFALLMPLRTHPRKLDLLILASIPMLTLLTSQPALYSTWVYAMVMIASAATMPASEWEPGGPKLATRPIQQRAQIPALD</sequence>
<keyword evidence="1" id="KW-0812">Transmembrane</keyword>
<dbReference type="EMBL" id="CP016282">
    <property type="protein sequence ID" value="ANP71441.1"/>
    <property type="molecule type" value="Genomic_DNA"/>
</dbReference>
<feature type="transmembrane region" description="Helical" evidence="1">
    <location>
        <begin position="191"/>
        <end position="211"/>
    </location>
</feature>
<organism evidence="2 3">
    <name type="scientific">Cryobacterium arcticum</name>
    <dbReference type="NCBI Taxonomy" id="670052"/>
    <lineage>
        <taxon>Bacteria</taxon>
        <taxon>Bacillati</taxon>
        <taxon>Actinomycetota</taxon>
        <taxon>Actinomycetes</taxon>
        <taxon>Micrococcales</taxon>
        <taxon>Microbacteriaceae</taxon>
        <taxon>Cryobacterium</taxon>
    </lineage>
</organism>
<evidence type="ECO:0000313" key="3">
    <source>
        <dbReference type="Proteomes" id="UP000092582"/>
    </source>
</evidence>
<keyword evidence="3" id="KW-1185">Reference proteome</keyword>
<dbReference type="RefSeq" id="WP_066592700.1">
    <property type="nucleotide sequence ID" value="NZ_CP016282.1"/>
</dbReference>
<dbReference type="AlphaFoldDB" id="A0A1B1BFT7"/>
<dbReference type="Proteomes" id="UP000092582">
    <property type="component" value="Chromosome 1"/>
</dbReference>
<feature type="transmembrane region" description="Helical" evidence="1">
    <location>
        <begin position="286"/>
        <end position="313"/>
    </location>
</feature>
<dbReference type="OrthoDB" id="2594395at2"/>
<evidence type="ECO:0000313" key="2">
    <source>
        <dbReference type="EMBL" id="ANP71441.1"/>
    </source>
</evidence>
<proteinExistence type="predicted"/>
<feature type="transmembrane region" description="Helical" evidence="1">
    <location>
        <begin position="149"/>
        <end position="171"/>
    </location>
</feature>
<reference evidence="2 3" key="1">
    <citation type="submission" date="2016-06" db="EMBL/GenBank/DDBJ databases">
        <title>Genome sequencing of Cryobacterium arcticum PAMC 27867.</title>
        <authorList>
            <person name="Lee J."/>
            <person name="Kim O.-S."/>
        </authorList>
    </citation>
    <scope>NUCLEOTIDE SEQUENCE [LARGE SCALE GENOMIC DNA]</scope>
    <source>
        <strain evidence="2 3">PAMC 27867</strain>
    </source>
</reference>
<feature type="transmembrane region" description="Helical" evidence="1">
    <location>
        <begin position="223"/>
        <end position="240"/>
    </location>
</feature>
<protein>
    <submittedName>
        <fullName evidence="2">Uncharacterized protein</fullName>
    </submittedName>
</protein>
<feature type="transmembrane region" description="Helical" evidence="1">
    <location>
        <begin position="12"/>
        <end position="30"/>
    </location>
</feature>